<evidence type="ECO:0000313" key="2">
    <source>
        <dbReference type="Proteomes" id="UP000276133"/>
    </source>
</evidence>
<sequence length="241" mass="27472">METTGPLITSSENSSKFKAITTAIKLNELDRDQHDEQLNDVSFLLSVFDNIVGPNIIHVWRFDINCDNSLHPTPYLSDYLLKYISVHTLNGELYQDKLMGQIKYRLYFIKEVNCVVFSVFFDAAQADMNNVGSSGNLMAKSDLKNLNTLKNEKEYINSKSNAKLGSSAENVPTLNNCLSMIFPMDKKDSFFKTTLLNSNIFLNYFENVIMEFKVFAHIRHKVKPAIRIGILNLPLDIKTNL</sequence>
<gene>
    <name evidence="1" type="ORF">BpHYR1_050021</name>
</gene>
<accession>A0A3M7S156</accession>
<comment type="caution">
    <text evidence="1">The sequence shown here is derived from an EMBL/GenBank/DDBJ whole genome shotgun (WGS) entry which is preliminary data.</text>
</comment>
<reference evidence="1 2" key="1">
    <citation type="journal article" date="2018" name="Sci. Rep.">
        <title>Genomic signatures of local adaptation to the degree of environmental predictability in rotifers.</title>
        <authorList>
            <person name="Franch-Gras L."/>
            <person name="Hahn C."/>
            <person name="Garcia-Roger E.M."/>
            <person name="Carmona M.J."/>
            <person name="Serra M."/>
            <person name="Gomez A."/>
        </authorList>
    </citation>
    <scope>NUCLEOTIDE SEQUENCE [LARGE SCALE GENOMIC DNA]</scope>
    <source>
        <strain evidence="1">HYR1</strain>
    </source>
</reference>
<keyword evidence="2" id="KW-1185">Reference proteome</keyword>
<organism evidence="1 2">
    <name type="scientific">Brachionus plicatilis</name>
    <name type="common">Marine rotifer</name>
    <name type="synonym">Brachionus muelleri</name>
    <dbReference type="NCBI Taxonomy" id="10195"/>
    <lineage>
        <taxon>Eukaryota</taxon>
        <taxon>Metazoa</taxon>
        <taxon>Spiralia</taxon>
        <taxon>Gnathifera</taxon>
        <taxon>Rotifera</taxon>
        <taxon>Eurotatoria</taxon>
        <taxon>Monogononta</taxon>
        <taxon>Pseudotrocha</taxon>
        <taxon>Ploima</taxon>
        <taxon>Brachionidae</taxon>
        <taxon>Brachionus</taxon>
    </lineage>
</organism>
<dbReference type="EMBL" id="REGN01002205">
    <property type="protein sequence ID" value="RNA29526.1"/>
    <property type="molecule type" value="Genomic_DNA"/>
</dbReference>
<evidence type="ECO:0000313" key="1">
    <source>
        <dbReference type="EMBL" id="RNA29526.1"/>
    </source>
</evidence>
<dbReference type="OrthoDB" id="10252077at2759"/>
<dbReference type="Proteomes" id="UP000276133">
    <property type="component" value="Unassembled WGS sequence"/>
</dbReference>
<proteinExistence type="predicted"/>
<dbReference type="PROSITE" id="PS51835">
    <property type="entry name" value="DENN_C9ORF72"/>
    <property type="match status" value="1"/>
</dbReference>
<dbReference type="GO" id="GO:0005085">
    <property type="term" value="F:guanyl-nucleotide exchange factor activity"/>
    <property type="evidence" value="ECO:0007669"/>
    <property type="project" value="InterPro"/>
</dbReference>
<name>A0A3M7S156_BRAPC</name>
<dbReference type="InterPro" id="IPR027819">
    <property type="entry name" value="C9orf72"/>
</dbReference>
<protein>
    <submittedName>
        <fullName evidence="1">Uncharacterized protein</fullName>
    </submittedName>
</protein>
<dbReference type="AlphaFoldDB" id="A0A3M7S156"/>